<comment type="caution">
    <text evidence="2">The sequence shown here is derived from an EMBL/GenBank/DDBJ whole genome shotgun (WGS) entry which is preliminary data.</text>
</comment>
<evidence type="ECO:0000313" key="2">
    <source>
        <dbReference type="EMBL" id="MDF2254823.1"/>
    </source>
</evidence>
<dbReference type="RefSeq" id="WP_275807981.1">
    <property type="nucleotide sequence ID" value="NZ_BAAANM010000008.1"/>
</dbReference>
<dbReference type="EMBL" id="JARHTQ010000002">
    <property type="protein sequence ID" value="MDF2254823.1"/>
    <property type="molecule type" value="Genomic_DNA"/>
</dbReference>
<feature type="transmembrane region" description="Helical" evidence="1">
    <location>
        <begin position="6"/>
        <end position="29"/>
    </location>
</feature>
<name>A0ABT5YTN9_9ACTN</name>
<evidence type="ECO:0008006" key="4">
    <source>
        <dbReference type="Google" id="ProtNLM"/>
    </source>
</evidence>
<evidence type="ECO:0000313" key="3">
    <source>
        <dbReference type="Proteomes" id="UP001220022"/>
    </source>
</evidence>
<keyword evidence="1" id="KW-1133">Transmembrane helix</keyword>
<accession>A0ABT5YTN9</accession>
<keyword evidence="1" id="KW-0812">Transmembrane</keyword>
<dbReference type="Proteomes" id="UP001220022">
    <property type="component" value="Unassembled WGS sequence"/>
</dbReference>
<keyword evidence="1" id="KW-0472">Membrane</keyword>
<organism evidence="2 3">
    <name type="scientific">Streptantibioticus ferralitis</name>
    <dbReference type="NCBI Taxonomy" id="236510"/>
    <lineage>
        <taxon>Bacteria</taxon>
        <taxon>Bacillati</taxon>
        <taxon>Actinomycetota</taxon>
        <taxon>Actinomycetes</taxon>
        <taxon>Kitasatosporales</taxon>
        <taxon>Streptomycetaceae</taxon>
        <taxon>Streptantibioticus</taxon>
    </lineage>
</organism>
<keyword evidence="3" id="KW-1185">Reference proteome</keyword>
<proteinExistence type="predicted"/>
<protein>
    <recommendedName>
        <fullName evidence="4">Secreted protein</fullName>
    </recommendedName>
</protein>
<evidence type="ECO:0000256" key="1">
    <source>
        <dbReference type="SAM" id="Phobius"/>
    </source>
</evidence>
<gene>
    <name evidence="2" type="ORF">P2L57_03465</name>
</gene>
<sequence length="246" mass="26292">MSDDVRNIILGLAASAISAGFGWFVRTYVWRRRLRRKQRFFGLPTGSECLLVVNRDTKAERDSSVSRHDAVALMELAAVVKECGAHAEILPHDLGQQGFGSRTEFCVGGPSSNLRTAAHLRSLLPGVAMNAGAELGPDQGAFTIGGETYRMERGVVEYVLLARLTAGKGAGNDRPVFLACGQRGITNQAAVRYLARHHGRLARSHGSDATFCLLLKVVNSDAYGPDMAELVADVTRAATTAPVAAA</sequence>
<reference evidence="2 3" key="1">
    <citation type="submission" date="2023-03" db="EMBL/GenBank/DDBJ databases">
        <title>Draft genome sequence of type strain Streptomyces ferralitis JCM 14344.</title>
        <authorList>
            <person name="Klaysubun C."/>
            <person name="Duangmal K."/>
        </authorList>
    </citation>
    <scope>NUCLEOTIDE SEQUENCE [LARGE SCALE GENOMIC DNA]</scope>
    <source>
        <strain evidence="2 3">JCM 14344</strain>
    </source>
</reference>